<feature type="region of interest" description="Disordered" evidence="1">
    <location>
        <begin position="777"/>
        <end position="814"/>
    </location>
</feature>
<feature type="compositionally biased region" description="Low complexity" evidence="1">
    <location>
        <begin position="799"/>
        <end position="814"/>
    </location>
</feature>
<reference evidence="2" key="1">
    <citation type="submission" date="2015-07" db="EMBL/GenBank/DDBJ databases">
        <title>Adaptation to a free-living lifestyle via gene acquisitions in the diplomonad Trepomonas sp. PC1.</title>
        <authorList>
            <person name="Xu F."/>
            <person name="Jerlstrom-Hultqvist J."/>
            <person name="Kolisko M."/>
            <person name="Simpson A.G.B."/>
            <person name="Roger A.J."/>
            <person name="Svard S.G."/>
            <person name="Andersson J.O."/>
        </authorList>
    </citation>
    <scope>NUCLEOTIDE SEQUENCE</scope>
    <source>
        <strain evidence="2">PC1</strain>
    </source>
</reference>
<feature type="compositionally biased region" description="Acidic residues" evidence="1">
    <location>
        <begin position="784"/>
        <end position="798"/>
    </location>
</feature>
<name>A0A146K0A3_9EUKA</name>
<sequence length="869" mass="102255">AQNQTSSLDPVKNSFYFYLGEDIQNPQQKDYSRLKELLLNLRTLYKAQNGQSLVQAVRQNNEQMQQMQKIIYNLTGSASLSKQNTALALNLTNQIKQRTKQQQNTDFIDILIQNQIGSDFMQFSNLTKMMFGQTQHFPTAKEQVGELVLQIKKFEENYCQKFKFLLLKAFGTDFPSYEQPNQIDFITTQQKAIYIQAILDHFEISTQTPIQFLDYVKVLHMKINDLAGLKDAPICYCVIKVLNQQMLNELSIIYRELSGQQIKFNHLSEFLEQTAVLINHFNKNDLRFDEVIEFLVFAFAKEHQSELILDQIDQEKFDKMTESEQKSCQLRRKMKVRVPYYTQVFLSREESSQVLKILEMFQPQTYFVLIQEKEAEDVYQPVFDLSICIKKVNDLLNKMGYNQPNMMAKLTAYHNFLIKQACQWIVTKQDKPTFSQLKKEVKDFNGRFLAQQQPFSWIFGEFMLQKRYVMRLYKAKMVASPFSKFLQEQFGLQNANLYEIKEKVINQLQKYAETQPIIYFLFQFYKERTLSFLSQFMFTTFGEQCEFEQVDHFMTGIERFQAKVNPKTAYLLKLYGYDVFLFSNVNYTILEVAVSACTKFSKLLGFDLSKKQSVQLVINLPRCFKRMKVDFESANPEFSFVQLIDYMHQISMCKVISSKLEFPKLLLNLLGKSEFDESKLIQVQTALATMNDRGQFFKTIDSENKCNFTGVEAELAVMTQTFKMTSKQEKVFRVFEQNLFKVFLRWKKKLGNVENLKQVYERIMALNVETVEVVEKEKQSQTEENGEAFEEHEEEQEQENQVQTQAEKQEDVVVQQNEQNQIDNEHAEIIQQQQVEVLENIAKVDEHAEVEDPYAAQFNINYDEFKGDW</sequence>
<proteinExistence type="predicted"/>
<dbReference type="AlphaFoldDB" id="A0A146K0A3"/>
<accession>A0A146K0A3</accession>
<gene>
    <name evidence="2" type="ORF">TPC1_30182</name>
</gene>
<protein>
    <submittedName>
        <fullName evidence="2">Uncharacterized protein</fullName>
    </submittedName>
</protein>
<dbReference type="EMBL" id="GDID01006283">
    <property type="protein sequence ID" value="JAP90323.1"/>
    <property type="molecule type" value="Transcribed_RNA"/>
</dbReference>
<evidence type="ECO:0000313" key="2">
    <source>
        <dbReference type="EMBL" id="JAP90323.1"/>
    </source>
</evidence>
<feature type="non-terminal residue" evidence="2">
    <location>
        <position position="1"/>
    </location>
</feature>
<evidence type="ECO:0000256" key="1">
    <source>
        <dbReference type="SAM" id="MobiDB-lite"/>
    </source>
</evidence>
<organism evidence="2">
    <name type="scientific">Trepomonas sp. PC1</name>
    <dbReference type="NCBI Taxonomy" id="1076344"/>
    <lineage>
        <taxon>Eukaryota</taxon>
        <taxon>Metamonada</taxon>
        <taxon>Diplomonadida</taxon>
        <taxon>Hexamitidae</taxon>
        <taxon>Hexamitinae</taxon>
        <taxon>Trepomonas</taxon>
    </lineage>
</organism>